<dbReference type="InterPro" id="IPR029058">
    <property type="entry name" value="AB_hydrolase_fold"/>
</dbReference>
<feature type="region of interest" description="Disordered" evidence="1">
    <location>
        <begin position="275"/>
        <end position="336"/>
    </location>
</feature>
<evidence type="ECO:0000313" key="2">
    <source>
        <dbReference type="EMBL" id="MFA1553821.1"/>
    </source>
</evidence>
<proteinExistence type="predicted"/>
<evidence type="ECO:0008006" key="4">
    <source>
        <dbReference type="Google" id="ProtNLM"/>
    </source>
</evidence>
<dbReference type="SUPFAM" id="SSF53474">
    <property type="entry name" value="alpha/beta-Hydrolases"/>
    <property type="match status" value="1"/>
</dbReference>
<evidence type="ECO:0000256" key="1">
    <source>
        <dbReference type="SAM" id="MobiDB-lite"/>
    </source>
</evidence>
<dbReference type="Proteomes" id="UP001569904">
    <property type="component" value="Unassembled WGS sequence"/>
</dbReference>
<gene>
    <name evidence="2" type="ORF">SM436_08980</name>
</gene>
<dbReference type="RefSeq" id="WP_371940215.1">
    <property type="nucleotide sequence ID" value="NZ_JAXCEH010000004.1"/>
</dbReference>
<organism evidence="2 3">
    <name type="scientific">Actinomadura chokoriensis</name>
    <dbReference type="NCBI Taxonomy" id="454156"/>
    <lineage>
        <taxon>Bacteria</taxon>
        <taxon>Bacillati</taxon>
        <taxon>Actinomycetota</taxon>
        <taxon>Actinomycetes</taxon>
        <taxon>Streptosporangiales</taxon>
        <taxon>Thermomonosporaceae</taxon>
        <taxon>Actinomadura</taxon>
    </lineage>
</organism>
<protein>
    <recommendedName>
        <fullName evidence="4">Alpha/beta hydrolase</fullName>
    </recommendedName>
</protein>
<dbReference type="Gene3D" id="3.40.50.1820">
    <property type="entry name" value="alpha/beta hydrolase"/>
    <property type="match status" value="1"/>
</dbReference>
<evidence type="ECO:0000313" key="3">
    <source>
        <dbReference type="Proteomes" id="UP001569904"/>
    </source>
</evidence>
<keyword evidence="3" id="KW-1185">Reference proteome</keyword>
<comment type="caution">
    <text evidence="2">The sequence shown here is derived from an EMBL/GenBank/DDBJ whole genome shotgun (WGS) entry which is preliminary data.</text>
</comment>
<dbReference type="EMBL" id="JAXCEH010000004">
    <property type="protein sequence ID" value="MFA1553821.1"/>
    <property type="molecule type" value="Genomic_DNA"/>
</dbReference>
<name>A0ABV4QTA2_9ACTN</name>
<reference evidence="2 3" key="1">
    <citation type="submission" date="2023-11" db="EMBL/GenBank/DDBJ databases">
        <title>Actinomadura monticuli sp. nov., isolated from volcanic ash.</title>
        <authorList>
            <person name="Lee S.D."/>
            <person name="Yang H."/>
            <person name="Kim I.S."/>
        </authorList>
    </citation>
    <scope>NUCLEOTIDE SEQUENCE [LARGE SCALE GENOMIC DNA]</scope>
    <source>
        <strain evidence="2 3">DSM 45346</strain>
    </source>
</reference>
<accession>A0ABV4QTA2</accession>
<sequence length="336" mass="34292">MSGDQSNRPVHGTAAGDAYVALPPTAVDAAASDPARLILAWPGFDPPRTAAALAAAIPMTGVPVWRVFLDLPGRSPGGLGSGAILESEALEAYCAAVEGAAERLPAALAEIRRDLALPDGPVALAGFSTGAAAALLVLLRGAVPVTTAALVAPVVAPARAARAVEKRSGRGRDWSPHAVELADRLDLGSLAPGMAGRDVPTLLIGGARDRVVPAREVAGLRDLLRRHSTGPVESTTFRMGHALAAEPGTEPRPPITEAVQVDTALTDWFRDHLARQPHPRPADAHVGNADPAPPSTADSGAGAAMADTQPVDVRHGAWTAGEQNAPQARPGAVAGR</sequence>